<proteinExistence type="predicted"/>
<evidence type="ECO:0000259" key="1">
    <source>
        <dbReference type="Pfam" id="PF07727"/>
    </source>
</evidence>
<reference evidence="3" key="1">
    <citation type="submission" date="2018-02" db="EMBL/GenBank/DDBJ databases">
        <authorList>
            <person name="Cohen D.B."/>
            <person name="Kent A.D."/>
        </authorList>
    </citation>
    <scope>NUCLEOTIDE SEQUENCE</scope>
</reference>
<dbReference type="Pfam" id="PF13976">
    <property type="entry name" value="gag_pre-integrs"/>
    <property type="match status" value="1"/>
</dbReference>
<dbReference type="AlphaFoldDB" id="A0A2N9EX70"/>
<dbReference type="SUPFAM" id="SSF56672">
    <property type="entry name" value="DNA/RNA polymerases"/>
    <property type="match status" value="1"/>
</dbReference>
<protein>
    <recommendedName>
        <fullName evidence="4">Reverse transcriptase Ty1/copia-type domain-containing protein</fullName>
    </recommendedName>
</protein>
<gene>
    <name evidence="3" type="ORF">FSB_LOCUS7314</name>
</gene>
<dbReference type="Pfam" id="PF07727">
    <property type="entry name" value="RVT_2"/>
    <property type="match status" value="1"/>
</dbReference>
<evidence type="ECO:0000259" key="2">
    <source>
        <dbReference type="Pfam" id="PF13976"/>
    </source>
</evidence>
<dbReference type="PANTHER" id="PTHR11439:SF467">
    <property type="entry name" value="INTEGRASE CATALYTIC DOMAIN-CONTAINING PROTEIN"/>
    <property type="match status" value="1"/>
</dbReference>
<name>A0A2N9EX70_FAGSY</name>
<dbReference type="EMBL" id="OIVN01000388">
    <property type="protein sequence ID" value="SPC79432.1"/>
    <property type="molecule type" value="Genomic_DNA"/>
</dbReference>
<dbReference type="InterPro" id="IPR043502">
    <property type="entry name" value="DNA/RNA_pol_sf"/>
</dbReference>
<dbReference type="InterPro" id="IPR013103">
    <property type="entry name" value="RVT_2"/>
</dbReference>
<feature type="domain" description="GAG-pre-integrase" evidence="2">
    <location>
        <begin position="218"/>
        <end position="273"/>
    </location>
</feature>
<dbReference type="Pfam" id="PF14223">
    <property type="entry name" value="Retrotran_gag_2"/>
    <property type="match status" value="1"/>
</dbReference>
<dbReference type="PANTHER" id="PTHR11439">
    <property type="entry name" value="GAG-POL-RELATED RETROTRANSPOSON"/>
    <property type="match status" value="1"/>
</dbReference>
<sequence>MTEKVSLEAKYEIEKFNGKNDFSLWRVKMRTLLVQQGLLRALKGKDSLPTQLSEEEKEDLLERAHSAIQLSLADEVLREVVEEKIANIDCKVDDEDQALIMLCSLPNSFEHFVDTMLYGSGRDTISIDDVKDALNSKELKKKVFENWCDNQVECLIAKGHMKSECNLFKAKLEKEKTLDTNGTVSVVEDNSEVDNIVLSVSSESFGDAWGSTIVGAAAVSLADPNSENTRLWHMCLGHMSEAGMSILRKRGLLINGQKTGKLDFCEHCVFGKQCRVKFNIAQHRTEGLVDYIHSDLWGPSPVSLKGGHRSPSTVLEYKTPFEVWSGTPAGYSNLRVFGCPTYAHVNDVKDQGVNKQVELEVEALDEVHDSTSIQPILDEWNVAMNEEIESLHKNQTWELVESPKSQKIVGCKWVFKKNEGIPGLKHRGSRHDCSIRVLLSMAALFDLELEQLDVKTTFLHGELEEQIYMHQPKGFKILGKEDQVCLLKKSLYGLKQSPRQWYKQFDTFMIGHGYSRSEYDNCVYHRKLSDDSLVYLLLYVDDMLIAAKNLVEINKLKTQLSGEFEMKDLGAAKKILGMEIHRDREASKLFLSHKSYIEKSKEEKEHMSRVPYASAIGSMMYSMVCTRPDISQAVSVVSRYMANPSKDHWQAVRWILRYLSGDLDKMRSLTGYIFNVRFHFIRENLSQGINAVRKVATEDNPMDMMTKPIDQIKSAALDQIQIQQIKSLSLSDIIPSQLSLPSANSDSISYSPSELRIFGVTDDLRDFVKGLTSTTFQNFPIKGEQWITELARRTLSVCDNL</sequence>
<evidence type="ECO:0008006" key="4">
    <source>
        <dbReference type="Google" id="ProtNLM"/>
    </source>
</evidence>
<dbReference type="InterPro" id="IPR025724">
    <property type="entry name" value="GAG-pre-integrase_dom"/>
</dbReference>
<accession>A0A2N9EX70</accession>
<evidence type="ECO:0000313" key="3">
    <source>
        <dbReference type="EMBL" id="SPC79432.1"/>
    </source>
</evidence>
<feature type="domain" description="Reverse transcriptase Ty1/copia-type" evidence="1">
    <location>
        <begin position="434"/>
        <end position="599"/>
    </location>
</feature>
<organism evidence="3">
    <name type="scientific">Fagus sylvatica</name>
    <name type="common">Beechnut</name>
    <dbReference type="NCBI Taxonomy" id="28930"/>
    <lineage>
        <taxon>Eukaryota</taxon>
        <taxon>Viridiplantae</taxon>
        <taxon>Streptophyta</taxon>
        <taxon>Embryophyta</taxon>
        <taxon>Tracheophyta</taxon>
        <taxon>Spermatophyta</taxon>
        <taxon>Magnoliopsida</taxon>
        <taxon>eudicotyledons</taxon>
        <taxon>Gunneridae</taxon>
        <taxon>Pentapetalae</taxon>
        <taxon>rosids</taxon>
        <taxon>fabids</taxon>
        <taxon>Fagales</taxon>
        <taxon>Fagaceae</taxon>
        <taxon>Fagus</taxon>
    </lineage>
</organism>